<feature type="region of interest" description="Disordered" evidence="1">
    <location>
        <begin position="1"/>
        <end position="34"/>
    </location>
</feature>
<evidence type="ECO:0000259" key="2">
    <source>
        <dbReference type="PROSITE" id="PS50902"/>
    </source>
</evidence>
<dbReference type="Pfam" id="PF00258">
    <property type="entry name" value="Flavodoxin_1"/>
    <property type="match status" value="1"/>
</dbReference>
<dbReference type="InterPro" id="IPR001226">
    <property type="entry name" value="Flavodoxin_CS"/>
</dbReference>
<feature type="compositionally biased region" description="Basic residues" evidence="1">
    <location>
        <begin position="1"/>
        <end position="10"/>
    </location>
</feature>
<dbReference type="InterPro" id="IPR008254">
    <property type="entry name" value="Flavodoxin/NO_synth"/>
</dbReference>
<gene>
    <name evidence="3" type="ORF">GCM10022262_29060</name>
</gene>
<evidence type="ECO:0000256" key="1">
    <source>
        <dbReference type="SAM" id="MobiDB-lite"/>
    </source>
</evidence>
<dbReference type="Gene3D" id="3.40.50.360">
    <property type="match status" value="1"/>
</dbReference>
<organism evidence="3 4">
    <name type="scientific">Georgenia daeguensis</name>
    <dbReference type="NCBI Taxonomy" id="908355"/>
    <lineage>
        <taxon>Bacteria</taxon>
        <taxon>Bacillati</taxon>
        <taxon>Actinomycetota</taxon>
        <taxon>Actinomycetes</taxon>
        <taxon>Micrococcales</taxon>
        <taxon>Bogoriellaceae</taxon>
        <taxon>Georgenia</taxon>
    </lineage>
</organism>
<protein>
    <recommendedName>
        <fullName evidence="2">Flavodoxin-like domain-containing protein</fullName>
    </recommendedName>
</protein>
<evidence type="ECO:0000313" key="3">
    <source>
        <dbReference type="EMBL" id="GAA4288546.1"/>
    </source>
</evidence>
<dbReference type="Proteomes" id="UP001499841">
    <property type="component" value="Unassembled WGS sequence"/>
</dbReference>
<evidence type="ECO:0000313" key="4">
    <source>
        <dbReference type="Proteomes" id="UP001499841"/>
    </source>
</evidence>
<feature type="domain" description="Flavodoxin-like" evidence="2">
    <location>
        <begin position="68"/>
        <end position="229"/>
    </location>
</feature>
<sequence>MRGRFHRLARTGRTEGHNVPSGPAAPWRSRDGRPTHRALGPWCLRGRRGHHGGRDDDVPYGGGDIMDVVVVYETHYGQTREIASAIADGAREAGADVTVVGVEEATARQVDAADLLVVGGPTHMLGMSRPWSRGKAHPQEIGTGGEIDDGVREWLEGLPAAGGGQRAAAFDTRLPSALAGGAAHGVARALRRHGFELIADPEGFVVEEAEGPLRAGEEDRAREWGAALAGKVAAAVR</sequence>
<dbReference type="PROSITE" id="PS00201">
    <property type="entry name" value="FLAVODOXIN"/>
    <property type="match status" value="1"/>
</dbReference>
<name>A0ABP8EX23_9MICO</name>
<accession>A0ABP8EX23</accession>
<keyword evidence="4" id="KW-1185">Reference proteome</keyword>
<dbReference type="EMBL" id="BAABBA010000015">
    <property type="protein sequence ID" value="GAA4288546.1"/>
    <property type="molecule type" value="Genomic_DNA"/>
</dbReference>
<dbReference type="InterPro" id="IPR029039">
    <property type="entry name" value="Flavoprotein-like_sf"/>
</dbReference>
<proteinExistence type="predicted"/>
<reference evidence="4" key="1">
    <citation type="journal article" date="2019" name="Int. J. Syst. Evol. Microbiol.">
        <title>The Global Catalogue of Microorganisms (GCM) 10K type strain sequencing project: providing services to taxonomists for standard genome sequencing and annotation.</title>
        <authorList>
            <consortium name="The Broad Institute Genomics Platform"/>
            <consortium name="The Broad Institute Genome Sequencing Center for Infectious Disease"/>
            <person name="Wu L."/>
            <person name="Ma J."/>
        </authorList>
    </citation>
    <scope>NUCLEOTIDE SEQUENCE [LARGE SCALE GENOMIC DNA]</scope>
    <source>
        <strain evidence="4">JCM 17459</strain>
    </source>
</reference>
<dbReference type="SUPFAM" id="SSF52218">
    <property type="entry name" value="Flavoproteins"/>
    <property type="match status" value="1"/>
</dbReference>
<comment type="caution">
    <text evidence="3">The sequence shown here is derived from an EMBL/GenBank/DDBJ whole genome shotgun (WGS) entry which is preliminary data.</text>
</comment>
<dbReference type="PROSITE" id="PS50902">
    <property type="entry name" value="FLAVODOXIN_LIKE"/>
    <property type="match status" value="1"/>
</dbReference>